<organism evidence="2 3">
    <name type="scientific">Prorocentrum cordatum</name>
    <dbReference type="NCBI Taxonomy" id="2364126"/>
    <lineage>
        <taxon>Eukaryota</taxon>
        <taxon>Sar</taxon>
        <taxon>Alveolata</taxon>
        <taxon>Dinophyceae</taxon>
        <taxon>Prorocentrales</taxon>
        <taxon>Prorocentraceae</taxon>
        <taxon>Prorocentrum</taxon>
    </lineage>
</organism>
<name>A0ABN9TBQ4_9DINO</name>
<feature type="transmembrane region" description="Helical" evidence="1">
    <location>
        <begin position="213"/>
        <end position="233"/>
    </location>
</feature>
<sequence>MAKLLTHHDRYHLHAFLGLCALLHFAFRFGSLVLGGVDNFAPTVTSALCLSVHFLLHATSFQFALPAQRIMSKPMIWPEFRVHNAIFAYRHLVCCVIGIWFPDVWCRSSPSILCLGLKIAILSLTCWAADVATERLGSREDRTTNAMPYPASMSAREIAIVKRFYAKSQFAATTLSVFGTPMLSFLSVLAIELASFLMTLVRKGKIEARTYHALYGLGLFVMLPALVATLLSGDLEAELATYRALCVACVAVQGRLVWKWGKYFTWVVSPVVGCVMASALASAVHFKWVCWIGMAWSAGETLLYRPEQPKASGTECPAAKTSGRGSSFFGWVAARPILWNA</sequence>
<feature type="transmembrane region" description="Helical" evidence="1">
    <location>
        <begin position="12"/>
        <end position="34"/>
    </location>
</feature>
<reference evidence="2" key="1">
    <citation type="submission" date="2023-10" db="EMBL/GenBank/DDBJ databases">
        <authorList>
            <person name="Chen Y."/>
            <person name="Shah S."/>
            <person name="Dougan E. K."/>
            <person name="Thang M."/>
            <person name="Chan C."/>
        </authorList>
    </citation>
    <scope>NUCLEOTIDE SEQUENCE [LARGE SCALE GENOMIC DNA]</scope>
</reference>
<keyword evidence="3" id="KW-1185">Reference proteome</keyword>
<evidence type="ECO:0000256" key="1">
    <source>
        <dbReference type="SAM" id="Phobius"/>
    </source>
</evidence>
<keyword evidence="1" id="KW-0812">Transmembrane</keyword>
<feature type="transmembrane region" description="Helical" evidence="1">
    <location>
        <begin position="40"/>
        <end position="61"/>
    </location>
</feature>
<evidence type="ECO:0000313" key="2">
    <source>
        <dbReference type="EMBL" id="CAK0843111.1"/>
    </source>
</evidence>
<proteinExistence type="predicted"/>
<evidence type="ECO:0000313" key="3">
    <source>
        <dbReference type="Proteomes" id="UP001189429"/>
    </source>
</evidence>
<feature type="transmembrane region" description="Helical" evidence="1">
    <location>
        <begin position="263"/>
        <end position="284"/>
    </location>
</feature>
<dbReference type="Proteomes" id="UP001189429">
    <property type="component" value="Unassembled WGS sequence"/>
</dbReference>
<accession>A0ABN9TBQ4</accession>
<comment type="caution">
    <text evidence="2">The sequence shown here is derived from an EMBL/GenBank/DDBJ whole genome shotgun (WGS) entry which is preliminary data.</text>
</comment>
<keyword evidence="1" id="KW-0472">Membrane</keyword>
<dbReference type="EMBL" id="CAUYUJ010014550">
    <property type="protein sequence ID" value="CAK0843111.1"/>
    <property type="molecule type" value="Genomic_DNA"/>
</dbReference>
<feature type="transmembrane region" description="Helical" evidence="1">
    <location>
        <begin position="82"/>
        <end position="101"/>
    </location>
</feature>
<keyword evidence="1" id="KW-1133">Transmembrane helix</keyword>
<gene>
    <name evidence="2" type="ORF">PCOR1329_LOCUS37549</name>
</gene>
<protein>
    <submittedName>
        <fullName evidence="2">Uncharacterized protein</fullName>
    </submittedName>
</protein>